<reference evidence="15 16" key="1">
    <citation type="submission" date="2015-11" db="EMBL/GenBank/DDBJ databases">
        <title>Expanding the genomic diversity of Burkholderia species for the development of highly accurate diagnostics.</title>
        <authorList>
            <person name="Sahl J."/>
            <person name="Keim P."/>
            <person name="Wagner D."/>
        </authorList>
    </citation>
    <scope>NUCLEOTIDE SEQUENCE [LARGE SCALE GENOMIC DNA]</scope>
    <source>
        <strain evidence="15 16">MSMB1808WGS</strain>
    </source>
</reference>
<evidence type="ECO:0000256" key="12">
    <source>
        <dbReference type="ARBA" id="ARBA00037975"/>
    </source>
</evidence>
<keyword evidence="9 13" id="KW-1133">Transmembrane helix</keyword>
<evidence type="ECO:0000256" key="3">
    <source>
        <dbReference type="ARBA" id="ARBA00022448"/>
    </source>
</evidence>
<dbReference type="SUPFAM" id="SSF81342">
    <property type="entry name" value="Transmembrane di-heme cytochromes"/>
    <property type="match status" value="1"/>
</dbReference>
<evidence type="ECO:0000313" key="15">
    <source>
        <dbReference type="EMBL" id="KVP89358.1"/>
    </source>
</evidence>
<dbReference type="GO" id="GO:0020037">
    <property type="term" value="F:heme binding"/>
    <property type="evidence" value="ECO:0007669"/>
    <property type="project" value="TreeGrafter"/>
</dbReference>
<dbReference type="Pfam" id="PF01292">
    <property type="entry name" value="Ni_hydr_CYTB"/>
    <property type="match status" value="1"/>
</dbReference>
<keyword evidence="16" id="KW-1185">Reference proteome</keyword>
<dbReference type="AlphaFoldDB" id="A0AAW3MIL5"/>
<feature type="domain" description="Cytochrome b561 bacterial/Ni-hydrogenase" evidence="14">
    <location>
        <begin position="18"/>
        <end position="183"/>
    </location>
</feature>
<evidence type="ECO:0000256" key="1">
    <source>
        <dbReference type="ARBA" id="ARBA00001970"/>
    </source>
</evidence>
<dbReference type="InterPro" id="IPR052168">
    <property type="entry name" value="Cytochrome_b561_oxidase"/>
</dbReference>
<keyword evidence="8" id="KW-0249">Electron transport</keyword>
<evidence type="ECO:0000256" key="10">
    <source>
        <dbReference type="ARBA" id="ARBA00023004"/>
    </source>
</evidence>
<proteinExistence type="inferred from homology"/>
<comment type="cofactor">
    <cofactor evidence="1">
        <name>heme b</name>
        <dbReference type="ChEBI" id="CHEBI:60344"/>
    </cofactor>
</comment>
<evidence type="ECO:0000256" key="13">
    <source>
        <dbReference type="SAM" id="Phobius"/>
    </source>
</evidence>
<feature type="transmembrane region" description="Helical" evidence="13">
    <location>
        <begin position="97"/>
        <end position="118"/>
    </location>
</feature>
<evidence type="ECO:0000313" key="16">
    <source>
        <dbReference type="Proteomes" id="UP000056453"/>
    </source>
</evidence>
<feature type="transmembrane region" description="Helical" evidence="13">
    <location>
        <begin position="25"/>
        <end position="46"/>
    </location>
</feature>
<evidence type="ECO:0000256" key="9">
    <source>
        <dbReference type="ARBA" id="ARBA00022989"/>
    </source>
</evidence>
<keyword evidence="7" id="KW-0479">Metal-binding</keyword>
<comment type="caution">
    <text evidence="15">The sequence shown here is derived from an EMBL/GenBank/DDBJ whole genome shotgun (WGS) entry which is preliminary data.</text>
</comment>
<evidence type="ECO:0000259" key="14">
    <source>
        <dbReference type="Pfam" id="PF01292"/>
    </source>
</evidence>
<keyword evidence="11 13" id="KW-0472">Membrane</keyword>
<evidence type="ECO:0000256" key="11">
    <source>
        <dbReference type="ARBA" id="ARBA00023136"/>
    </source>
</evidence>
<dbReference type="GO" id="GO:0046872">
    <property type="term" value="F:metal ion binding"/>
    <property type="evidence" value="ECO:0007669"/>
    <property type="project" value="UniProtKB-KW"/>
</dbReference>
<dbReference type="InterPro" id="IPR011577">
    <property type="entry name" value="Cyt_b561_bac/Ni-Hgenase"/>
</dbReference>
<dbReference type="InterPro" id="IPR016174">
    <property type="entry name" value="Di-haem_cyt_TM"/>
</dbReference>
<dbReference type="GO" id="GO:0022904">
    <property type="term" value="P:respiratory electron transport chain"/>
    <property type="evidence" value="ECO:0007669"/>
    <property type="project" value="InterPro"/>
</dbReference>
<organism evidence="15 16">
    <name type="scientific">Burkholderia ubonensis</name>
    <dbReference type="NCBI Taxonomy" id="101571"/>
    <lineage>
        <taxon>Bacteria</taxon>
        <taxon>Pseudomonadati</taxon>
        <taxon>Pseudomonadota</taxon>
        <taxon>Betaproteobacteria</taxon>
        <taxon>Burkholderiales</taxon>
        <taxon>Burkholderiaceae</taxon>
        <taxon>Burkholderia</taxon>
        <taxon>Burkholderia cepacia complex</taxon>
    </lineage>
</organism>
<evidence type="ECO:0000256" key="5">
    <source>
        <dbReference type="ARBA" id="ARBA00022617"/>
    </source>
</evidence>
<evidence type="ECO:0000256" key="8">
    <source>
        <dbReference type="ARBA" id="ARBA00022982"/>
    </source>
</evidence>
<feature type="transmembrane region" description="Helical" evidence="13">
    <location>
        <begin position="153"/>
        <end position="173"/>
    </location>
</feature>
<name>A0AAW3MIL5_9BURK</name>
<keyword evidence="4" id="KW-1003">Cell membrane</keyword>
<evidence type="ECO:0000256" key="6">
    <source>
        <dbReference type="ARBA" id="ARBA00022692"/>
    </source>
</evidence>
<evidence type="ECO:0000256" key="4">
    <source>
        <dbReference type="ARBA" id="ARBA00022475"/>
    </source>
</evidence>
<dbReference type="PANTHER" id="PTHR30529:SF1">
    <property type="entry name" value="CYTOCHROME B561 HOMOLOG 2"/>
    <property type="match status" value="1"/>
</dbReference>
<comment type="subcellular location">
    <subcellularLocation>
        <location evidence="2">Cell membrane</location>
        <topology evidence="2">Multi-pass membrane protein</topology>
    </subcellularLocation>
</comment>
<sequence>MQIMSVVASSRPPFLADRYDGFTRALHWIFASIILYTMAAGFSLHVIKDPVIWHFVSTLNMSLATSLIPLFPIRYIWSFFRPQVAPIPSIPRAQQAIAHIVHSLIYVTTAFVLASGILMVPDGYWFFGLFYIATPFTKGPITDHWLVFHKNGCYVLIGLVALHIGAALKHHFITRNNVLKLML</sequence>
<dbReference type="GO" id="GO:0009055">
    <property type="term" value="F:electron transfer activity"/>
    <property type="evidence" value="ECO:0007669"/>
    <property type="project" value="InterPro"/>
</dbReference>
<keyword evidence="6 13" id="KW-0812">Transmembrane</keyword>
<feature type="transmembrane region" description="Helical" evidence="13">
    <location>
        <begin position="52"/>
        <end position="77"/>
    </location>
</feature>
<keyword evidence="5" id="KW-0349">Heme</keyword>
<dbReference type="Proteomes" id="UP000056453">
    <property type="component" value="Unassembled WGS sequence"/>
</dbReference>
<comment type="similarity">
    <text evidence="12">Belongs to the cytochrome b561 family.</text>
</comment>
<gene>
    <name evidence="15" type="ORF">WJ96_20405</name>
</gene>
<accession>A0AAW3MIL5</accession>
<protein>
    <submittedName>
        <fullName evidence="15">Cytochrome B</fullName>
    </submittedName>
</protein>
<keyword evidence="3" id="KW-0813">Transport</keyword>
<dbReference type="GO" id="GO:0005886">
    <property type="term" value="C:plasma membrane"/>
    <property type="evidence" value="ECO:0007669"/>
    <property type="project" value="UniProtKB-SubCell"/>
</dbReference>
<evidence type="ECO:0000256" key="7">
    <source>
        <dbReference type="ARBA" id="ARBA00022723"/>
    </source>
</evidence>
<dbReference type="PANTHER" id="PTHR30529">
    <property type="entry name" value="CYTOCHROME B561"/>
    <property type="match status" value="1"/>
</dbReference>
<evidence type="ECO:0000256" key="2">
    <source>
        <dbReference type="ARBA" id="ARBA00004651"/>
    </source>
</evidence>
<dbReference type="EMBL" id="LPBJ01000095">
    <property type="protein sequence ID" value="KVP89358.1"/>
    <property type="molecule type" value="Genomic_DNA"/>
</dbReference>
<keyword evidence="10" id="KW-0408">Iron</keyword>